<feature type="region of interest" description="Disordered" evidence="6">
    <location>
        <begin position="570"/>
        <end position="591"/>
    </location>
</feature>
<dbReference type="GO" id="GO:0006508">
    <property type="term" value="P:proteolysis"/>
    <property type="evidence" value="ECO:0007669"/>
    <property type="project" value="UniProtKB-KW"/>
</dbReference>
<evidence type="ECO:0000256" key="3">
    <source>
        <dbReference type="ARBA" id="ARBA00022825"/>
    </source>
</evidence>
<dbReference type="PROSITE" id="PS00135">
    <property type="entry name" value="TRYPSIN_SER"/>
    <property type="match status" value="1"/>
</dbReference>
<organism evidence="8 9">
    <name type="scientific">Stegastes partitus</name>
    <name type="common">bicolor damselfish</name>
    <dbReference type="NCBI Taxonomy" id="144197"/>
    <lineage>
        <taxon>Eukaryota</taxon>
        <taxon>Metazoa</taxon>
        <taxon>Chordata</taxon>
        <taxon>Craniata</taxon>
        <taxon>Vertebrata</taxon>
        <taxon>Euteleostomi</taxon>
        <taxon>Actinopterygii</taxon>
        <taxon>Neopterygii</taxon>
        <taxon>Teleostei</taxon>
        <taxon>Neoteleostei</taxon>
        <taxon>Acanthomorphata</taxon>
        <taxon>Ovalentaria</taxon>
        <taxon>Pomacentridae</taxon>
        <taxon>Stegastes</taxon>
    </lineage>
</organism>
<name>A0A9Y4JQN2_9TELE</name>
<dbReference type="InterPro" id="IPR018114">
    <property type="entry name" value="TRYPSIN_HIS"/>
</dbReference>
<dbReference type="RefSeq" id="XP_008279439.1">
    <property type="nucleotide sequence ID" value="XM_008281217.1"/>
</dbReference>
<dbReference type="FunFam" id="2.40.10.10:FF:000003">
    <property type="entry name" value="Transmembrane serine protease 3"/>
    <property type="match status" value="1"/>
</dbReference>
<keyword evidence="1 5" id="KW-0645">Protease</keyword>
<dbReference type="CTD" id="646960"/>
<dbReference type="Proteomes" id="UP000694891">
    <property type="component" value="Unplaced"/>
</dbReference>
<dbReference type="GO" id="GO:0004252">
    <property type="term" value="F:serine-type endopeptidase activity"/>
    <property type="evidence" value="ECO:0007669"/>
    <property type="project" value="InterPro"/>
</dbReference>
<dbReference type="AlphaFoldDB" id="A0A9Y4JQN2"/>
<dbReference type="PANTHER" id="PTHR24252">
    <property type="entry name" value="ACROSIN-RELATED"/>
    <property type="match status" value="1"/>
</dbReference>
<keyword evidence="4" id="KW-1015">Disulfide bond</keyword>
<dbReference type="SUPFAM" id="SSF50494">
    <property type="entry name" value="Trypsin-like serine proteases"/>
    <property type="match status" value="1"/>
</dbReference>
<dbReference type="SMART" id="SM00020">
    <property type="entry name" value="Tryp_SPc"/>
    <property type="match status" value="1"/>
</dbReference>
<dbReference type="InterPro" id="IPR001314">
    <property type="entry name" value="Peptidase_S1A"/>
</dbReference>
<dbReference type="Pfam" id="PF00089">
    <property type="entry name" value="Trypsin"/>
    <property type="match status" value="1"/>
</dbReference>
<evidence type="ECO:0000256" key="1">
    <source>
        <dbReference type="ARBA" id="ARBA00022670"/>
    </source>
</evidence>
<dbReference type="Gene3D" id="2.40.10.10">
    <property type="entry name" value="Trypsin-like serine proteases"/>
    <property type="match status" value="1"/>
</dbReference>
<dbReference type="PANTHER" id="PTHR24252:SF10">
    <property type="entry name" value="SERINE PROTEASE 56"/>
    <property type="match status" value="1"/>
</dbReference>
<dbReference type="PROSITE" id="PS50240">
    <property type="entry name" value="TRYPSIN_DOM"/>
    <property type="match status" value="1"/>
</dbReference>
<dbReference type="PRINTS" id="PR00722">
    <property type="entry name" value="CHYMOTRYPSIN"/>
</dbReference>
<dbReference type="InterPro" id="IPR033116">
    <property type="entry name" value="TRYPSIN_SER"/>
</dbReference>
<feature type="domain" description="Peptidase S1" evidence="7">
    <location>
        <begin position="51"/>
        <end position="284"/>
    </location>
</feature>
<protein>
    <submittedName>
        <fullName evidence="9">Serine protease 56</fullName>
    </submittedName>
</protein>
<evidence type="ECO:0000256" key="2">
    <source>
        <dbReference type="ARBA" id="ARBA00022801"/>
    </source>
</evidence>
<reference evidence="9" key="1">
    <citation type="submission" date="2025-08" db="UniProtKB">
        <authorList>
            <consortium name="RefSeq"/>
        </authorList>
    </citation>
    <scope>IDENTIFICATION</scope>
</reference>
<accession>A0A9Y4JQN2</accession>
<keyword evidence="2 5" id="KW-0378">Hydrolase</keyword>
<evidence type="ECO:0000256" key="6">
    <source>
        <dbReference type="SAM" id="MobiDB-lite"/>
    </source>
</evidence>
<dbReference type="CDD" id="cd00190">
    <property type="entry name" value="Tryp_SPc"/>
    <property type="match status" value="1"/>
</dbReference>
<sequence length="759" mass="83411">MGESCSARVLQCSLLNTMQNLEPTMQTHAQAAVCGQRSSTVQNITQPRSRIVGGSPAPPGSWPWLVNLQLDGGLMCGGVLVDSSWVVTAAHCFTGSRSESYWTAVVGEFDITKTDPDEQVLKVNRIIPHPKFNPKTFNNDIALVELTSPVVLSEHVTPVCLPSGMEPPTGSPCLVAGWGSLYENGPSADVVMEAKVPLLPQSTCKSALGKELVTNTMLCAGYLSGGIDSCQGDSGGPLIYQDRISGRFQLYGITSWGDGCGEKGKPGVYTRVSAFSDWIQAEIQKSFGSREPTCPELLKTTEMTEEEQRSEFSSLCRFYTLTCPPGQSASACSRMAEEKCLTRFKKCQLRSFLQTLLDLLQRAEDYIRDKVDLTFFTQTLPQLVEHIYSTAFAHTREKRDVDQSHGLAQIKEQLGGAVVPAEQSPSPAPPALFRDVGPLVDDWEKHLRNIADDMDKQQADAFTDVSSTAKRQEDNLFLQTEDSSVQQLEREYRSVISTLHSKLDSRAAPPILHLDTAYLQEESLKNPSVLSSSTETPVPTNPSSSSHEPWSLLTDLIKEMQNLGTQDGMVAADESQSEASPSRDDSIDINWSPTSEDFTFVESGELKSSALPLPELSTTVVQPVTESVHTETAEPRQTVHAGKPLSLHRKYRSLLRKRQIPGASGKVCPGVRETSQQVNQVRDSYSWVLNIPSKNLRMNFQEVLVDLSSKNDRGLYQARVRAVVGGRPLTFYSLVGLENESFYRSVPRIIALALEALKS</sequence>
<proteinExistence type="predicted"/>
<feature type="region of interest" description="Disordered" evidence="6">
    <location>
        <begin position="525"/>
        <end position="549"/>
    </location>
</feature>
<dbReference type="InterPro" id="IPR009003">
    <property type="entry name" value="Peptidase_S1_PA"/>
</dbReference>
<evidence type="ECO:0000256" key="4">
    <source>
        <dbReference type="ARBA" id="ARBA00023157"/>
    </source>
</evidence>
<dbReference type="GeneID" id="103356893"/>
<keyword evidence="8" id="KW-1185">Reference proteome</keyword>
<feature type="compositionally biased region" description="Polar residues" evidence="6">
    <location>
        <begin position="525"/>
        <end position="548"/>
    </location>
</feature>
<evidence type="ECO:0000256" key="5">
    <source>
        <dbReference type="RuleBase" id="RU363034"/>
    </source>
</evidence>
<evidence type="ECO:0000313" key="9">
    <source>
        <dbReference type="RefSeq" id="XP_008279439.1"/>
    </source>
</evidence>
<evidence type="ECO:0000259" key="7">
    <source>
        <dbReference type="PROSITE" id="PS50240"/>
    </source>
</evidence>
<gene>
    <name evidence="9" type="primary">prss56</name>
</gene>
<keyword evidence="3 5" id="KW-0720">Serine protease</keyword>
<dbReference type="PROSITE" id="PS00134">
    <property type="entry name" value="TRYPSIN_HIS"/>
    <property type="match status" value="1"/>
</dbReference>
<evidence type="ECO:0000313" key="8">
    <source>
        <dbReference type="Proteomes" id="UP000694891"/>
    </source>
</evidence>
<dbReference type="InterPro" id="IPR043504">
    <property type="entry name" value="Peptidase_S1_PA_chymotrypsin"/>
</dbReference>
<dbReference type="InterPro" id="IPR001254">
    <property type="entry name" value="Trypsin_dom"/>
</dbReference>